<dbReference type="EMBL" id="HACG01027229">
    <property type="protein sequence ID" value="CEK74094.1"/>
    <property type="molecule type" value="Transcribed_RNA"/>
</dbReference>
<protein>
    <submittedName>
        <fullName evidence="3">Uncharacterized protein</fullName>
    </submittedName>
</protein>
<reference evidence="3" key="1">
    <citation type="submission" date="2014-12" db="EMBL/GenBank/DDBJ databases">
        <title>Insight into the proteome of Arion vulgaris.</title>
        <authorList>
            <person name="Aradska J."/>
            <person name="Bulat T."/>
            <person name="Smidak R."/>
            <person name="Sarate P."/>
            <person name="Gangsoo J."/>
            <person name="Sialana F."/>
            <person name="Bilban M."/>
            <person name="Lubec G."/>
        </authorList>
    </citation>
    <scope>NUCLEOTIDE SEQUENCE</scope>
    <source>
        <tissue evidence="3">Skin</tissue>
    </source>
</reference>
<dbReference type="AlphaFoldDB" id="A0A0B7A2B9"/>
<dbReference type="EMBL" id="HACG01027230">
    <property type="protein sequence ID" value="CEK74095.1"/>
    <property type="molecule type" value="Transcribed_RNA"/>
</dbReference>
<evidence type="ECO:0000313" key="2">
    <source>
        <dbReference type="EMBL" id="CEK74094.1"/>
    </source>
</evidence>
<accession>A0A0B7A2B9</accession>
<sequence>MQPLIEQKGFREVSNFGKTEETSQKTCNYNTTNVTNTQTDKTEERLTLHVRISWQHFDCEYDEREGTYRL</sequence>
<gene>
    <name evidence="3" type="primary">ORF89614</name>
    <name evidence="2" type="synonym">ORF89613</name>
</gene>
<organism evidence="3">
    <name type="scientific">Arion vulgaris</name>
    <dbReference type="NCBI Taxonomy" id="1028688"/>
    <lineage>
        <taxon>Eukaryota</taxon>
        <taxon>Metazoa</taxon>
        <taxon>Spiralia</taxon>
        <taxon>Lophotrochozoa</taxon>
        <taxon>Mollusca</taxon>
        <taxon>Gastropoda</taxon>
        <taxon>Heterobranchia</taxon>
        <taxon>Euthyneura</taxon>
        <taxon>Panpulmonata</taxon>
        <taxon>Eupulmonata</taxon>
        <taxon>Stylommatophora</taxon>
        <taxon>Helicina</taxon>
        <taxon>Arionoidea</taxon>
        <taxon>Arionidae</taxon>
        <taxon>Arion</taxon>
    </lineage>
</organism>
<evidence type="ECO:0000256" key="1">
    <source>
        <dbReference type="SAM" id="MobiDB-lite"/>
    </source>
</evidence>
<proteinExistence type="predicted"/>
<name>A0A0B7A2B9_9EUPU</name>
<feature type="region of interest" description="Disordered" evidence="1">
    <location>
        <begin position="1"/>
        <end position="24"/>
    </location>
</feature>
<evidence type="ECO:0000313" key="3">
    <source>
        <dbReference type="EMBL" id="CEK74095.1"/>
    </source>
</evidence>